<dbReference type="Gene3D" id="3.40.50.1820">
    <property type="entry name" value="alpha/beta hydrolase"/>
    <property type="match status" value="1"/>
</dbReference>
<dbReference type="InterPro" id="IPR000073">
    <property type="entry name" value="AB_hydrolase_1"/>
</dbReference>
<protein>
    <submittedName>
        <fullName evidence="3">Alpha/beta fold hydrolase</fullName>
    </submittedName>
</protein>
<dbReference type="AlphaFoldDB" id="A0A8B6XB31"/>
<reference evidence="3" key="2">
    <citation type="journal article" date="2000" name="Curr. Protein Pept. Sci.">
        <title>Alpha/Beta-hydrolase fold enzymes: structures, functions and mechanisms.</title>
        <authorList>
            <person name="Holmquist M."/>
        </authorList>
    </citation>
    <scope>NUCLEOTIDE SEQUENCE</scope>
</reference>
<reference evidence="3" key="1">
    <citation type="journal article" date="1992" name="Protein Eng.">
        <title>The alpha/beta hydrolase fold.</title>
        <authorList>
            <person name="Ollis D.L."/>
            <person name="Cheah E."/>
            <person name="Cygler M."/>
            <person name="Dijkstra B."/>
            <person name="Frolow F."/>
            <person name="Franken S.M."/>
            <person name="Harel M."/>
            <person name="Remington S.J."/>
            <person name="Silman I."/>
            <person name="Schrag J. et al."/>
        </authorList>
    </citation>
    <scope>NUCLEOTIDE SEQUENCE</scope>
</reference>
<reference evidence="3" key="3">
    <citation type="submission" date="2025-08" db="UniProtKB">
        <authorList>
            <consortium name="RefSeq"/>
        </authorList>
    </citation>
    <scope>IDENTIFICATION</scope>
</reference>
<dbReference type="GO" id="GO:0016787">
    <property type="term" value="F:hydrolase activity"/>
    <property type="evidence" value="ECO:0007669"/>
    <property type="project" value="UniProtKB-KW"/>
</dbReference>
<keyword evidence="3" id="KW-0378">Hydrolase</keyword>
<dbReference type="PANTHER" id="PTHR37017:SF11">
    <property type="entry name" value="ESTERASE_LIPASE_THIOESTERASE DOMAIN-CONTAINING PROTEIN"/>
    <property type="match status" value="1"/>
</dbReference>
<dbReference type="Proteomes" id="UP000675920">
    <property type="component" value="Unplaced"/>
</dbReference>
<feature type="domain" description="AB hydrolase-1" evidence="1">
    <location>
        <begin position="34"/>
        <end position="270"/>
    </location>
</feature>
<sequence>MVEPRANASVDADAEAGAGTRTDIRADAGFPRDLVLIHGAWQGAWAFDAWLPHLRAAGWRPHALDLPGNGHGPDAAAPASLDSYVAAVRRRLDAPDLAGRRVVLVGHSGGGLTATQTAEAVPERIAALVYLAGMMLPSGGSFADVVRDCAAADPARGYDGIAPWLDWNADRSASRVRTEGALEIFLHDCDPAAARAAAAKLGWQPETGRAMRPRWTPERHGRLPRIYVECTADRSLLLPTQRRMQALVPGALRISLDCGHVPQLVRPAELTARLGAALDQVFSSQTQLRESA</sequence>
<keyword evidence="2" id="KW-1185">Reference proteome</keyword>
<dbReference type="PANTHER" id="PTHR37017">
    <property type="entry name" value="AB HYDROLASE-1 DOMAIN-CONTAINING PROTEIN-RELATED"/>
    <property type="match status" value="1"/>
</dbReference>
<dbReference type="Pfam" id="PF12697">
    <property type="entry name" value="Abhydrolase_6"/>
    <property type="match status" value="1"/>
</dbReference>
<evidence type="ECO:0000313" key="3">
    <source>
        <dbReference type="RefSeq" id="WP_084544726.1"/>
    </source>
</evidence>
<evidence type="ECO:0000313" key="2">
    <source>
        <dbReference type="Proteomes" id="UP000675920"/>
    </source>
</evidence>
<dbReference type="InterPro" id="IPR029058">
    <property type="entry name" value="AB_hydrolase_fold"/>
</dbReference>
<organism evidence="2 3">
    <name type="scientific">Derxia gummosa DSM 723</name>
    <dbReference type="NCBI Taxonomy" id="1121388"/>
    <lineage>
        <taxon>Bacteria</taxon>
        <taxon>Pseudomonadati</taxon>
        <taxon>Pseudomonadota</taxon>
        <taxon>Betaproteobacteria</taxon>
        <taxon>Burkholderiales</taxon>
        <taxon>Alcaligenaceae</taxon>
        <taxon>Derxia</taxon>
    </lineage>
</organism>
<evidence type="ECO:0000259" key="1">
    <source>
        <dbReference type="Pfam" id="PF12697"/>
    </source>
</evidence>
<dbReference type="InterPro" id="IPR052897">
    <property type="entry name" value="Sec-Metab_Biosynth_Hydrolase"/>
</dbReference>
<proteinExistence type="predicted"/>
<dbReference type="SUPFAM" id="SSF53474">
    <property type="entry name" value="alpha/beta-Hydrolases"/>
    <property type="match status" value="1"/>
</dbReference>
<dbReference type="OrthoDB" id="9112061at2"/>
<name>A0A8B6XB31_9BURK</name>
<dbReference type="RefSeq" id="WP_084544726.1">
    <property type="nucleotide sequence ID" value="NZ_AXWS01000007.1"/>
</dbReference>
<accession>A0A8B6XB31</accession>